<feature type="region of interest" description="Disordered" evidence="1">
    <location>
        <begin position="45"/>
        <end position="82"/>
    </location>
</feature>
<feature type="signal peptide" evidence="2">
    <location>
        <begin position="1"/>
        <end position="31"/>
    </location>
</feature>
<dbReference type="PROSITE" id="PS51257">
    <property type="entry name" value="PROKAR_LIPOPROTEIN"/>
    <property type="match status" value="1"/>
</dbReference>
<keyword evidence="2" id="KW-0732">Signal</keyword>
<feature type="chain" id="PRO_5018129460" description="Lipoprotein" evidence="2">
    <location>
        <begin position="32"/>
        <end position="273"/>
    </location>
</feature>
<dbReference type="AlphaFoldDB" id="A0A3P8MCH6"/>
<organism evidence="3 4">
    <name type="scientific">Tsukamurella paurometabola</name>
    <name type="common">Corynebacterium paurometabolum</name>
    <dbReference type="NCBI Taxonomy" id="2061"/>
    <lineage>
        <taxon>Bacteria</taxon>
        <taxon>Bacillati</taxon>
        <taxon>Actinomycetota</taxon>
        <taxon>Actinomycetes</taxon>
        <taxon>Mycobacteriales</taxon>
        <taxon>Tsukamurellaceae</taxon>
        <taxon>Tsukamurella</taxon>
    </lineage>
</organism>
<feature type="compositionally biased region" description="Low complexity" evidence="1">
    <location>
        <begin position="52"/>
        <end position="72"/>
    </location>
</feature>
<sequence>MDERRGSRARIAATAGGGVALCALLATTACGGGGTTTTRTVTAAPVTSSAHAPGATDPGATDAGATTAASAPVGEVPGSPGAAKALRPWLADVTAKDLAALTAKCWTQPPGVIGAMYGDAAKIAEAVAKPGVLGQFGPQWRSATTTVHLRPSEVASAYGCPDVYPTGGAMPVEKARYAVVRYLSRHVGKPVNAADVEADYPLLCQVRSGTPDLSEVTGFAADQVEEPRVVTTSAGRVTSVTSRVDTRSGIRKAANFTLDTGPDGYCIRNLTLR</sequence>
<evidence type="ECO:0008006" key="5">
    <source>
        <dbReference type="Google" id="ProtNLM"/>
    </source>
</evidence>
<dbReference type="Proteomes" id="UP000271626">
    <property type="component" value="Chromosome"/>
</dbReference>
<proteinExistence type="predicted"/>
<evidence type="ECO:0000313" key="3">
    <source>
        <dbReference type="EMBL" id="VDR37873.1"/>
    </source>
</evidence>
<protein>
    <recommendedName>
        <fullName evidence="5">Lipoprotein</fullName>
    </recommendedName>
</protein>
<dbReference type="EMBL" id="LR131273">
    <property type="protein sequence ID" value="VDR37873.1"/>
    <property type="molecule type" value="Genomic_DNA"/>
</dbReference>
<accession>A0A3P8MCH6</accession>
<dbReference type="RefSeq" id="WP_126195209.1">
    <property type="nucleotide sequence ID" value="NZ_CP085954.1"/>
</dbReference>
<evidence type="ECO:0000256" key="1">
    <source>
        <dbReference type="SAM" id="MobiDB-lite"/>
    </source>
</evidence>
<evidence type="ECO:0000313" key="4">
    <source>
        <dbReference type="Proteomes" id="UP000271626"/>
    </source>
</evidence>
<name>A0A3P8MCH6_TSUPA</name>
<evidence type="ECO:0000256" key="2">
    <source>
        <dbReference type="SAM" id="SignalP"/>
    </source>
</evidence>
<gene>
    <name evidence="3" type="ORF">NCTC10741_00985</name>
</gene>
<dbReference type="OrthoDB" id="4549851at2"/>
<reference evidence="3 4" key="1">
    <citation type="submission" date="2018-12" db="EMBL/GenBank/DDBJ databases">
        <authorList>
            <consortium name="Pathogen Informatics"/>
        </authorList>
    </citation>
    <scope>NUCLEOTIDE SEQUENCE [LARGE SCALE GENOMIC DNA]</scope>
    <source>
        <strain evidence="3 4">NCTC10741</strain>
    </source>
</reference>